<evidence type="ECO:0000313" key="4">
    <source>
        <dbReference type="Proteomes" id="UP001497457"/>
    </source>
</evidence>
<proteinExistence type="predicted"/>
<protein>
    <recommendedName>
        <fullName evidence="2">FBD domain-containing protein</fullName>
    </recommendedName>
</protein>
<dbReference type="Pfam" id="PF00646">
    <property type="entry name" value="F-box"/>
    <property type="match status" value="1"/>
</dbReference>
<evidence type="ECO:0000256" key="1">
    <source>
        <dbReference type="SAM" id="MobiDB-lite"/>
    </source>
</evidence>
<dbReference type="InterPro" id="IPR001810">
    <property type="entry name" value="F-box_dom"/>
</dbReference>
<dbReference type="CDD" id="cd22160">
    <property type="entry name" value="F-box_AtFBL13-like"/>
    <property type="match status" value="1"/>
</dbReference>
<accession>A0ABC9G8K5</accession>
<sequence>MHMDEASQPRSRPRHGGVPSPAPAETAGGSNGGGGGMDLISLLPDCVLVEIVTRLPTADAARIQTLSTRWRHAWRTFPLNLDLAGRQHCLFDDILAKHPGPGRRLKLDYMPYADDEVNDLCLRSPALDALEVLDILPRDADLSSWYIPKPLPPAALRFARTLRVLKLGYFSFPSIAAAAVAPLQFPRLEQISFWRADISEGSLHALLATGCPVLTTLVLDECIGFATARIISSSLVCLAISVAIITLPGGVELSEVIVEDAPCLEELIPFRHCENAKSFHLRVINAPKLRALGSLSKTISNLELGTTVFRATSRRVNHVRREAVIREVRSGTRTVSLVTVLRTVKVLALEGVGHISVLQDFFRCFSCLTTLYASAPEEFRSAGSHEKLNRIECLKHHLKKVVVNGYRGTRRDVKLAKFFVTNACVLELMTLRSIIDYDKQFLSEEWIADQQRQLHLHVKNRASQHIKVRFARVHNRFGNDIYCGEHIHDLSEHIHNSLSDDTFHRWSEEGLRKESQIEL</sequence>
<dbReference type="PANTHER" id="PTHR32141:SF158">
    <property type="entry name" value="EXPRESSED PROTEIN"/>
    <property type="match status" value="1"/>
</dbReference>
<evidence type="ECO:0000313" key="3">
    <source>
        <dbReference type="EMBL" id="CAL5089849.1"/>
    </source>
</evidence>
<dbReference type="Pfam" id="PF24758">
    <property type="entry name" value="LRR_At5g56370"/>
    <property type="match status" value="1"/>
</dbReference>
<dbReference type="Pfam" id="PF08387">
    <property type="entry name" value="FBD"/>
    <property type="match status" value="1"/>
</dbReference>
<dbReference type="InterPro" id="IPR036047">
    <property type="entry name" value="F-box-like_dom_sf"/>
</dbReference>
<dbReference type="SMART" id="SM00579">
    <property type="entry name" value="FBD"/>
    <property type="match status" value="1"/>
</dbReference>
<gene>
    <name evidence="3" type="ORF">URODEC1_LOCUS113563</name>
</gene>
<feature type="region of interest" description="Disordered" evidence="1">
    <location>
        <begin position="1"/>
        <end position="33"/>
    </location>
</feature>
<dbReference type="SUPFAM" id="SSF52047">
    <property type="entry name" value="RNI-like"/>
    <property type="match status" value="1"/>
</dbReference>
<dbReference type="AlphaFoldDB" id="A0ABC9G8K5"/>
<dbReference type="InterPro" id="IPR055411">
    <property type="entry name" value="LRR_FXL15/At3g58940/PEG3-like"/>
</dbReference>
<keyword evidence="4" id="KW-1185">Reference proteome</keyword>
<dbReference type="InterPro" id="IPR053781">
    <property type="entry name" value="F-box_AtFBL13-like"/>
</dbReference>
<dbReference type="Gene3D" id="3.80.10.10">
    <property type="entry name" value="Ribonuclease Inhibitor"/>
    <property type="match status" value="1"/>
</dbReference>
<evidence type="ECO:0000259" key="2">
    <source>
        <dbReference type="SMART" id="SM00579"/>
    </source>
</evidence>
<dbReference type="SUPFAM" id="SSF81383">
    <property type="entry name" value="F-box domain"/>
    <property type="match status" value="1"/>
</dbReference>
<organism evidence="3 4">
    <name type="scientific">Urochloa decumbens</name>
    <dbReference type="NCBI Taxonomy" id="240449"/>
    <lineage>
        <taxon>Eukaryota</taxon>
        <taxon>Viridiplantae</taxon>
        <taxon>Streptophyta</taxon>
        <taxon>Embryophyta</taxon>
        <taxon>Tracheophyta</taxon>
        <taxon>Spermatophyta</taxon>
        <taxon>Magnoliopsida</taxon>
        <taxon>Liliopsida</taxon>
        <taxon>Poales</taxon>
        <taxon>Poaceae</taxon>
        <taxon>PACMAD clade</taxon>
        <taxon>Panicoideae</taxon>
        <taxon>Panicodae</taxon>
        <taxon>Paniceae</taxon>
        <taxon>Melinidinae</taxon>
        <taxon>Urochloa</taxon>
    </lineage>
</organism>
<dbReference type="EMBL" id="OZ075118">
    <property type="protein sequence ID" value="CAL5089849.1"/>
    <property type="molecule type" value="Genomic_DNA"/>
</dbReference>
<reference evidence="3" key="1">
    <citation type="submission" date="2024-10" db="EMBL/GenBank/DDBJ databases">
        <authorList>
            <person name="Ryan C."/>
        </authorList>
    </citation>
    <scope>NUCLEOTIDE SEQUENCE [LARGE SCALE GENOMIC DNA]</scope>
</reference>
<dbReference type="Proteomes" id="UP001497457">
    <property type="component" value="Chromosome 8b"/>
</dbReference>
<dbReference type="PANTHER" id="PTHR32141">
    <property type="match status" value="1"/>
</dbReference>
<dbReference type="InterPro" id="IPR006566">
    <property type="entry name" value="FBD"/>
</dbReference>
<dbReference type="InterPro" id="IPR032675">
    <property type="entry name" value="LRR_dom_sf"/>
</dbReference>
<dbReference type="InterPro" id="IPR055302">
    <property type="entry name" value="F-box_dom-containing"/>
</dbReference>
<feature type="domain" description="FBD" evidence="2">
    <location>
        <begin position="392"/>
        <end position="469"/>
    </location>
</feature>
<name>A0ABC9G8K5_9POAL</name>